<feature type="transmembrane region" description="Helical" evidence="9">
    <location>
        <begin position="60"/>
        <end position="83"/>
    </location>
</feature>
<feature type="transmembrane region" description="Helical" evidence="9">
    <location>
        <begin position="21"/>
        <end position="40"/>
    </location>
</feature>
<dbReference type="AlphaFoldDB" id="A0A3Q9BKC8"/>
<dbReference type="SUPFAM" id="SSF90123">
    <property type="entry name" value="ABC transporter transmembrane region"/>
    <property type="match status" value="1"/>
</dbReference>
<dbReference type="PROSITE" id="PS50893">
    <property type="entry name" value="ABC_TRANSPORTER_2"/>
    <property type="match status" value="1"/>
</dbReference>
<evidence type="ECO:0000256" key="9">
    <source>
        <dbReference type="SAM" id="Phobius"/>
    </source>
</evidence>
<evidence type="ECO:0000256" key="6">
    <source>
        <dbReference type="ARBA" id="ARBA00022840"/>
    </source>
</evidence>
<dbReference type="Gene3D" id="1.20.1560.10">
    <property type="entry name" value="ABC transporter type 1, transmembrane domain"/>
    <property type="match status" value="1"/>
</dbReference>
<keyword evidence="13" id="KW-1185">Reference proteome</keyword>
<dbReference type="SUPFAM" id="SSF52540">
    <property type="entry name" value="P-loop containing nucleoside triphosphate hydrolases"/>
    <property type="match status" value="1"/>
</dbReference>
<keyword evidence="6 12" id="KW-0067">ATP-binding</keyword>
<dbReference type="FunFam" id="1.20.1560.10:FF:000011">
    <property type="entry name" value="Multidrug ABC transporter ATP-binding protein"/>
    <property type="match status" value="1"/>
</dbReference>
<dbReference type="OrthoDB" id="9770415at2"/>
<dbReference type="PANTHER" id="PTHR43394:SF1">
    <property type="entry name" value="ATP-BINDING CASSETTE SUB-FAMILY B MEMBER 10, MITOCHONDRIAL"/>
    <property type="match status" value="1"/>
</dbReference>
<feature type="domain" description="ABC transporter" evidence="10">
    <location>
        <begin position="336"/>
        <end position="571"/>
    </location>
</feature>
<keyword evidence="7 9" id="KW-1133">Transmembrane helix</keyword>
<dbReference type="KEGG" id="jeh:EJN90_03940"/>
<feature type="transmembrane region" description="Helical" evidence="9">
    <location>
        <begin position="241"/>
        <end position="263"/>
    </location>
</feature>
<dbReference type="GO" id="GO:0005524">
    <property type="term" value="F:ATP binding"/>
    <property type="evidence" value="ECO:0007669"/>
    <property type="project" value="UniProtKB-KW"/>
</dbReference>
<accession>A0A3Q9BKC8</accession>
<feature type="transmembrane region" description="Helical" evidence="9">
    <location>
        <begin position="283"/>
        <end position="302"/>
    </location>
</feature>
<evidence type="ECO:0000256" key="5">
    <source>
        <dbReference type="ARBA" id="ARBA00022741"/>
    </source>
</evidence>
<keyword evidence="4 9" id="KW-0812">Transmembrane</keyword>
<dbReference type="InterPro" id="IPR039421">
    <property type="entry name" value="Type_1_exporter"/>
</dbReference>
<dbReference type="PROSITE" id="PS00211">
    <property type="entry name" value="ABC_TRANSPORTER_1"/>
    <property type="match status" value="1"/>
</dbReference>
<dbReference type="RefSeq" id="WP_126108970.1">
    <property type="nucleotide sequence ID" value="NZ_CP034465.1"/>
</dbReference>
<dbReference type="InterPro" id="IPR027417">
    <property type="entry name" value="P-loop_NTPase"/>
</dbReference>
<dbReference type="Pfam" id="PF00005">
    <property type="entry name" value="ABC_tran"/>
    <property type="match status" value="1"/>
</dbReference>
<feature type="transmembrane region" description="Helical" evidence="9">
    <location>
        <begin position="159"/>
        <end position="177"/>
    </location>
</feature>
<evidence type="ECO:0000259" key="10">
    <source>
        <dbReference type="PROSITE" id="PS50893"/>
    </source>
</evidence>
<dbReference type="CDD" id="cd18541">
    <property type="entry name" value="ABC_6TM_TmrB_like"/>
    <property type="match status" value="1"/>
</dbReference>
<evidence type="ECO:0000259" key="11">
    <source>
        <dbReference type="PROSITE" id="PS50929"/>
    </source>
</evidence>
<feature type="domain" description="ABC transmembrane type-1" evidence="11">
    <location>
        <begin position="21"/>
        <end position="304"/>
    </location>
</feature>
<evidence type="ECO:0000256" key="2">
    <source>
        <dbReference type="ARBA" id="ARBA00022448"/>
    </source>
</evidence>
<evidence type="ECO:0000313" key="12">
    <source>
        <dbReference type="EMBL" id="AZP03888.1"/>
    </source>
</evidence>
<evidence type="ECO:0000256" key="8">
    <source>
        <dbReference type="ARBA" id="ARBA00023136"/>
    </source>
</evidence>
<dbReference type="PANTHER" id="PTHR43394">
    <property type="entry name" value="ATP-DEPENDENT PERMEASE MDL1, MITOCHONDRIAL"/>
    <property type="match status" value="1"/>
</dbReference>
<evidence type="ECO:0000256" key="4">
    <source>
        <dbReference type="ARBA" id="ARBA00022692"/>
    </source>
</evidence>
<comment type="subcellular location">
    <subcellularLocation>
        <location evidence="1">Cell membrane</location>
        <topology evidence="1">Multi-pass membrane protein</topology>
    </subcellularLocation>
</comment>
<dbReference type="InterPro" id="IPR017871">
    <property type="entry name" value="ABC_transporter-like_CS"/>
</dbReference>
<dbReference type="GO" id="GO:0016887">
    <property type="term" value="F:ATP hydrolysis activity"/>
    <property type="evidence" value="ECO:0007669"/>
    <property type="project" value="InterPro"/>
</dbReference>
<keyword evidence="5" id="KW-0547">Nucleotide-binding</keyword>
<keyword evidence="3" id="KW-1003">Cell membrane</keyword>
<keyword evidence="2" id="KW-0813">Transport</keyword>
<dbReference type="InterPro" id="IPR036640">
    <property type="entry name" value="ABC1_TM_sf"/>
</dbReference>
<dbReference type="GO" id="GO:0005886">
    <property type="term" value="C:plasma membrane"/>
    <property type="evidence" value="ECO:0007669"/>
    <property type="project" value="UniProtKB-SubCell"/>
</dbReference>
<proteinExistence type="predicted"/>
<dbReference type="InterPro" id="IPR011527">
    <property type="entry name" value="ABC1_TM_dom"/>
</dbReference>
<dbReference type="Pfam" id="PF00664">
    <property type="entry name" value="ABC_membrane"/>
    <property type="match status" value="1"/>
</dbReference>
<sequence length="580" mass="65030">MFDVMFKLKGFFKENWKDYTISLITMMGSNLFSVFIPFLIGRMIDSIVREELTSPLLKTFGTLFLISLLAAYLLEFIWSYYLFTGAAKLQRGMRKKMMDHFLKMRSTFYEKFRTGDLMARSTQDIRSIADTAGYGMMVLMNATLFLTVIVLMMGMSVSWKLTFFSLLPLALLAYLFGKLGDIVEKRYSAAQEAFSSLNNDVLEVVDGIRVIRAYVKEDDYVEKFHQQTESMLKKNNRVADANALFSPLTKIIISLSNVIAFGYGANLVMRGSLSVGDMVAFQMYLGMIVWPIISIGELTNVLRQGSASMERVEKVLGTGDDMESGGEKVIETVDDIVMHGLSFKYPSSQDLNLDRIDITIPKGKTLGIVGKTGAGKTTFIRQLLRQYPLGNGEFRVGEDPILNYRGKAIQNLIGYVPQDHVLFSKSVRDNIAFGKGSATDDEVMESVRIASFEDDLKKMSQGLDTMIGEKGVSISGGQKQRISIARALIKNPEILILDDSLSAVDANTEQKIVENIKRVRTGKTTIISTHRLSAVKQADEIIVMEDGKITERGSHDELIGRHGWYYTQYLRQELKAGADE</sequence>
<dbReference type="InterPro" id="IPR003593">
    <property type="entry name" value="AAA+_ATPase"/>
</dbReference>
<evidence type="ECO:0000256" key="7">
    <source>
        <dbReference type="ARBA" id="ARBA00022989"/>
    </source>
</evidence>
<evidence type="ECO:0000256" key="1">
    <source>
        <dbReference type="ARBA" id="ARBA00004651"/>
    </source>
</evidence>
<dbReference type="GO" id="GO:0015421">
    <property type="term" value="F:ABC-type oligopeptide transporter activity"/>
    <property type="evidence" value="ECO:0007669"/>
    <property type="project" value="TreeGrafter"/>
</dbReference>
<gene>
    <name evidence="12" type="ORF">EJN90_03940</name>
</gene>
<dbReference type="Gene3D" id="3.40.50.300">
    <property type="entry name" value="P-loop containing nucleotide triphosphate hydrolases"/>
    <property type="match status" value="1"/>
</dbReference>
<reference evidence="13" key="1">
    <citation type="submission" date="2018-12" db="EMBL/GenBank/DDBJ databases">
        <title>Complete genome sequencing of Jeotgalibaca sp. H21T32.</title>
        <authorList>
            <person name="Bae J.-W."/>
            <person name="Lee S.-Y."/>
        </authorList>
    </citation>
    <scope>NUCLEOTIDE SEQUENCE [LARGE SCALE GENOMIC DNA]</scope>
    <source>
        <strain evidence="13">H21T32</strain>
    </source>
</reference>
<keyword evidence="8 9" id="KW-0472">Membrane</keyword>
<protein>
    <submittedName>
        <fullName evidence="12">ABC transporter ATP-binding protein</fullName>
    </submittedName>
</protein>
<dbReference type="SMART" id="SM00382">
    <property type="entry name" value="AAA"/>
    <property type="match status" value="1"/>
</dbReference>
<evidence type="ECO:0000313" key="13">
    <source>
        <dbReference type="Proteomes" id="UP000273326"/>
    </source>
</evidence>
<evidence type="ECO:0000256" key="3">
    <source>
        <dbReference type="ARBA" id="ARBA00022475"/>
    </source>
</evidence>
<dbReference type="PROSITE" id="PS50929">
    <property type="entry name" value="ABC_TM1F"/>
    <property type="match status" value="1"/>
</dbReference>
<dbReference type="FunFam" id="3.40.50.300:FF:000221">
    <property type="entry name" value="Multidrug ABC transporter ATP-binding protein"/>
    <property type="match status" value="1"/>
</dbReference>
<organism evidence="12 13">
    <name type="scientific">Jeotgalibaca ciconiae</name>
    <dbReference type="NCBI Taxonomy" id="2496265"/>
    <lineage>
        <taxon>Bacteria</taxon>
        <taxon>Bacillati</taxon>
        <taxon>Bacillota</taxon>
        <taxon>Bacilli</taxon>
        <taxon>Lactobacillales</taxon>
        <taxon>Carnobacteriaceae</taxon>
        <taxon>Jeotgalibaca</taxon>
    </lineage>
</organism>
<feature type="transmembrane region" description="Helical" evidence="9">
    <location>
        <begin position="132"/>
        <end position="153"/>
    </location>
</feature>
<name>A0A3Q9BKC8_9LACT</name>
<dbReference type="InterPro" id="IPR003439">
    <property type="entry name" value="ABC_transporter-like_ATP-bd"/>
</dbReference>
<dbReference type="EMBL" id="CP034465">
    <property type="protein sequence ID" value="AZP03888.1"/>
    <property type="molecule type" value="Genomic_DNA"/>
</dbReference>
<dbReference type="Proteomes" id="UP000273326">
    <property type="component" value="Chromosome"/>
</dbReference>